<evidence type="ECO:0000313" key="3">
    <source>
        <dbReference type="Proteomes" id="UP000053593"/>
    </source>
</evidence>
<feature type="region of interest" description="Disordered" evidence="1">
    <location>
        <begin position="77"/>
        <end position="99"/>
    </location>
</feature>
<dbReference type="OrthoDB" id="2953420at2759"/>
<name>A0A0D0BNT6_9AGAR</name>
<dbReference type="AlphaFoldDB" id="A0A0D0BNT6"/>
<evidence type="ECO:0000256" key="1">
    <source>
        <dbReference type="SAM" id="MobiDB-lite"/>
    </source>
</evidence>
<gene>
    <name evidence="2" type="ORF">GYMLUDRAFT_50707</name>
</gene>
<organism evidence="2 3">
    <name type="scientific">Collybiopsis luxurians FD-317 M1</name>
    <dbReference type="NCBI Taxonomy" id="944289"/>
    <lineage>
        <taxon>Eukaryota</taxon>
        <taxon>Fungi</taxon>
        <taxon>Dikarya</taxon>
        <taxon>Basidiomycota</taxon>
        <taxon>Agaricomycotina</taxon>
        <taxon>Agaricomycetes</taxon>
        <taxon>Agaricomycetidae</taxon>
        <taxon>Agaricales</taxon>
        <taxon>Marasmiineae</taxon>
        <taxon>Omphalotaceae</taxon>
        <taxon>Collybiopsis</taxon>
        <taxon>Collybiopsis luxurians</taxon>
    </lineage>
</organism>
<accession>A0A0D0BNT6</accession>
<reference evidence="2 3" key="1">
    <citation type="submission" date="2014-04" db="EMBL/GenBank/DDBJ databases">
        <title>Evolutionary Origins and Diversification of the Mycorrhizal Mutualists.</title>
        <authorList>
            <consortium name="DOE Joint Genome Institute"/>
            <consortium name="Mycorrhizal Genomics Consortium"/>
            <person name="Kohler A."/>
            <person name="Kuo A."/>
            <person name="Nagy L.G."/>
            <person name="Floudas D."/>
            <person name="Copeland A."/>
            <person name="Barry K.W."/>
            <person name="Cichocki N."/>
            <person name="Veneault-Fourrey C."/>
            <person name="LaButti K."/>
            <person name="Lindquist E.A."/>
            <person name="Lipzen A."/>
            <person name="Lundell T."/>
            <person name="Morin E."/>
            <person name="Murat C."/>
            <person name="Riley R."/>
            <person name="Ohm R."/>
            <person name="Sun H."/>
            <person name="Tunlid A."/>
            <person name="Henrissat B."/>
            <person name="Grigoriev I.V."/>
            <person name="Hibbett D.S."/>
            <person name="Martin F."/>
        </authorList>
    </citation>
    <scope>NUCLEOTIDE SEQUENCE [LARGE SCALE GENOMIC DNA]</scope>
    <source>
        <strain evidence="2 3">FD-317 M1</strain>
    </source>
</reference>
<keyword evidence="3" id="KW-1185">Reference proteome</keyword>
<protein>
    <submittedName>
        <fullName evidence="2">Uncharacterized protein</fullName>
    </submittedName>
</protein>
<dbReference type="Proteomes" id="UP000053593">
    <property type="component" value="Unassembled WGS sequence"/>
</dbReference>
<feature type="compositionally biased region" description="Polar residues" evidence="1">
    <location>
        <begin position="80"/>
        <end position="98"/>
    </location>
</feature>
<proteinExistence type="predicted"/>
<sequence length="347" mass="39052">MSPPKSHDSHQVWYTKGFIEGLRRSRQGVQALSKQSQDLARVLYELEEEKMLRRESQSLLEDTTSMLQEMQQLIVRPKTNKSSSMPVSSAPTTGSQLSMAPDDYIKDVENLVPGYYTSSTTDNSPDPIIERALCSLFQTAQSGPSSKEFTLVKALCREAHGVPPKKRTYGQKYVLKKWRNPETASWKCVEGSEPLTNPQAMDPPEVWYAYFKIYTNAWPRGVQALPNSCEPIYELVVGSRIFARLRPALGELRSEFASAAIALFTVTGKYRKFITEGHIPLAAEKMYRTFDTRTHEGSLTVDDVAIHYASCGISVEEAETCVEPWARCYEQDARRRGSSSSKSRLAV</sequence>
<evidence type="ECO:0000313" key="2">
    <source>
        <dbReference type="EMBL" id="KIK51209.1"/>
    </source>
</evidence>
<dbReference type="EMBL" id="KN834870">
    <property type="protein sequence ID" value="KIK51209.1"/>
    <property type="molecule type" value="Genomic_DNA"/>
</dbReference>
<dbReference type="HOGENOM" id="CLU_792394_0_0_1"/>